<comment type="caution">
    <text evidence="6">The sequence shown here is derived from an EMBL/GenBank/DDBJ whole genome shotgun (WGS) entry which is preliminary data.</text>
</comment>
<keyword evidence="5" id="KW-0812">Transmembrane</keyword>
<keyword evidence="4" id="KW-0256">Endoplasmic reticulum</keyword>
<keyword evidence="1" id="KW-0489">Methyltransferase</keyword>
<dbReference type="Proteomes" id="UP001165060">
    <property type="component" value="Unassembled WGS sequence"/>
</dbReference>
<organism evidence="6 7">
    <name type="scientific">Tetraparma gracilis</name>
    <dbReference type="NCBI Taxonomy" id="2962635"/>
    <lineage>
        <taxon>Eukaryota</taxon>
        <taxon>Sar</taxon>
        <taxon>Stramenopiles</taxon>
        <taxon>Ochrophyta</taxon>
        <taxon>Bolidophyceae</taxon>
        <taxon>Parmales</taxon>
        <taxon>Triparmaceae</taxon>
        <taxon>Tetraparma</taxon>
    </lineage>
</organism>
<keyword evidence="2" id="KW-0808">Transferase</keyword>
<keyword evidence="3" id="KW-0949">S-adenosyl-L-methionine</keyword>
<evidence type="ECO:0000313" key="7">
    <source>
        <dbReference type="Proteomes" id="UP001165060"/>
    </source>
</evidence>
<dbReference type="PANTHER" id="PTHR15458:SF5">
    <property type="entry name" value="PHOSPHATIDYLETHANOLAMINE N-METHYLTRANSFERASE"/>
    <property type="match status" value="1"/>
</dbReference>
<reference evidence="6 7" key="1">
    <citation type="journal article" date="2023" name="Commun. Biol.">
        <title>Genome analysis of Parmales, the sister group of diatoms, reveals the evolutionary specialization of diatoms from phago-mixotrophs to photoautotrophs.</title>
        <authorList>
            <person name="Ban H."/>
            <person name="Sato S."/>
            <person name="Yoshikawa S."/>
            <person name="Yamada K."/>
            <person name="Nakamura Y."/>
            <person name="Ichinomiya M."/>
            <person name="Sato N."/>
            <person name="Blanc-Mathieu R."/>
            <person name="Endo H."/>
            <person name="Kuwata A."/>
            <person name="Ogata H."/>
        </authorList>
    </citation>
    <scope>NUCLEOTIDE SEQUENCE [LARGE SCALE GENOMIC DNA]</scope>
</reference>
<evidence type="ECO:0000256" key="4">
    <source>
        <dbReference type="ARBA" id="ARBA00022824"/>
    </source>
</evidence>
<evidence type="ECO:0000256" key="1">
    <source>
        <dbReference type="ARBA" id="ARBA00022603"/>
    </source>
</evidence>
<evidence type="ECO:0008006" key="8">
    <source>
        <dbReference type="Google" id="ProtNLM"/>
    </source>
</evidence>
<feature type="transmembrane region" description="Helical" evidence="5">
    <location>
        <begin position="510"/>
        <end position="530"/>
    </location>
</feature>
<dbReference type="EMBL" id="BRYB01002559">
    <property type="protein sequence ID" value="GMI21770.1"/>
    <property type="molecule type" value="Genomic_DNA"/>
</dbReference>
<name>A0ABQ6M8P2_9STRA</name>
<feature type="transmembrane region" description="Helical" evidence="5">
    <location>
        <begin position="460"/>
        <end position="489"/>
    </location>
</feature>
<proteinExistence type="predicted"/>
<dbReference type="InterPro" id="IPR024960">
    <property type="entry name" value="PEMT/MFAP"/>
</dbReference>
<evidence type="ECO:0000256" key="2">
    <source>
        <dbReference type="ARBA" id="ARBA00022679"/>
    </source>
</evidence>
<feature type="transmembrane region" description="Helical" evidence="5">
    <location>
        <begin position="542"/>
        <end position="564"/>
    </location>
</feature>
<keyword evidence="5" id="KW-1133">Transmembrane helix</keyword>
<accession>A0ABQ6M8P2</accession>
<evidence type="ECO:0000256" key="5">
    <source>
        <dbReference type="SAM" id="Phobius"/>
    </source>
</evidence>
<gene>
    <name evidence="6" type="ORF">TeGR_g5735</name>
</gene>
<keyword evidence="5" id="KW-0472">Membrane</keyword>
<evidence type="ECO:0000313" key="6">
    <source>
        <dbReference type="EMBL" id="GMI21770.1"/>
    </source>
</evidence>
<protein>
    <recommendedName>
        <fullName evidence="8">Phosphatidylethanolamine N-methyltransferase</fullName>
    </recommendedName>
</protein>
<evidence type="ECO:0000256" key="3">
    <source>
        <dbReference type="ARBA" id="ARBA00022691"/>
    </source>
</evidence>
<sequence length="657" mass="73217">MNSFYNAPPDPPPPPAHGNPYIASADSFTTTLDGFAPYHQSSLNNLLHFFTTPLGMIGVLSLLTCLTPDRSVKPAVSLVLVHAFLLLRDYTIPAAVQAQSALVLLTCLLLACCFRPSLKASLLLTCLGYGLQDLAHWYTGEETFQQNTWGDLEGGPLGKCAGMFVQHVFYLQPLVCAVQSAAVQNVTYLLPLLWWSGGCYMLDSSCSGLPHTFVSLRALFGTFSLPCEKRDMKTVRAWAVAQKPPHKKTSHWWVEDLGAEAKAAFKRLEVGEGVMNMFRTRFSEEGYAIDVVAGMNELYISGPNRAGTSDQVFFTEHIDGPYILYPFCSVYRCIVGLDENTEISTFFPNAHFGKTAKSGDILAFDFNREPHFIQADPKAPNKDFRIVLKLHYAIYPRGLAALGHVLHFLNVRYNELFRALFLFTLTPKENSFSGLVGEYAVNGGTVLYNSIDKYMGYNNLLYVGTLGAVAFVLDCYPVFLVGTSYVHYCRYISTYYIRKNVNYGLFKRDVLFFKGVMLLQMLRLVMGPFADGSKDLLADMNFVGLAMIVGGYLVSMAATAALGVDGTYFGIELGFVKADYMFVNSFPYNCIPHPMILSQVVALSGMHAFSWVGGGLKFDGPWWWVVPVHCALYFTHMAQENWDVWDGEPWFKKVKAD</sequence>
<dbReference type="PANTHER" id="PTHR15458">
    <property type="entry name" value="PHOSPHATIDYLETHANOLAMINE N-METHYLTRANSFERASE"/>
    <property type="match status" value="1"/>
</dbReference>
<keyword evidence="7" id="KW-1185">Reference proteome</keyword>